<feature type="compositionally biased region" description="Polar residues" evidence="1">
    <location>
        <begin position="283"/>
        <end position="293"/>
    </location>
</feature>
<proteinExistence type="predicted"/>
<keyword evidence="2" id="KW-0812">Transmembrane</keyword>
<feature type="transmembrane region" description="Helical" evidence="2">
    <location>
        <begin position="248"/>
        <end position="269"/>
    </location>
</feature>
<keyword evidence="2" id="KW-1133">Transmembrane helix</keyword>
<dbReference type="AlphaFoldDB" id="A0A2G8SMX6"/>
<accession>A0A2G8SMX6</accession>
<reference evidence="3 4" key="1">
    <citation type="journal article" date="2015" name="Sci. Rep.">
        <title>Chromosome-level genome map provides insights into diverse defense mechanisms in the medicinal fungus Ganoderma sinense.</title>
        <authorList>
            <person name="Zhu Y."/>
            <person name="Xu J."/>
            <person name="Sun C."/>
            <person name="Zhou S."/>
            <person name="Xu H."/>
            <person name="Nelson D.R."/>
            <person name="Qian J."/>
            <person name="Song J."/>
            <person name="Luo H."/>
            <person name="Xiang L."/>
            <person name="Li Y."/>
            <person name="Xu Z."/>
            <person name="Ji A."/>
            <person name="Wang L."/>
            <person name="Lu S."/>
            <person name="Hayward A."/>
            <person name="Sun W."/>
            <person name="Li X."/>
            <person name="Schwartz D.C."/>
            <person name="Wang Y."/>
            <person name="Chen S."/>
        </authorList>
    </citation>
    <scope>NUCLEOTIDE SEQUENCE [LARGE SCALE GENOMIC DNA]</scope>
    <source>
        <strain evidence="3 4">ZZ0214-1</strain>
    </source>
</reference>
<feature type="region of interest" description="Disordered" evidence="1">
    <location>
        <begin position="178"/>
        <end position="245"/>
    </location>
</feature>
<dbReference type="STRING" id="1077348.A0A2G8SMX6"/>
<keyword evidence="2" id="KW-0472">Membrane</keyword>
<keyword evidence="4" id="KW-1185">Reference proteome</keyword>
<name>A0A2G8SMX6_9APHY</name>
<comment type="caution">
    <text evidence="3">The sequence shown here is derived from an EMBL/GenBank/DDBJ whole genome shotgun (WGS) entry which is preliminary data.</text>
</comment>
<dbReference type="OrthoDB" id="2754894at2759"/>
<organism evidence="3 4">
    <name type="scientific">Ganoderma sinense ZZ0214-1</name>
    <dbReference type="NCBI Taxonomy" id="1077348"/>
    <lineage>
        <taxon>Eukaryota</taxon>
        <taxon>Fungi</taxon>
        <taxon>Dikarya</taxon>
        <taxon>Basidiomycota</taxon>
        <taxon>Agaricomycotina</taxon>
        <taxon>Agaricomycetes</taxon>
        <taxon>Polyporales</taxon>
        <taxon>Polyporaceae</taxon>
        <taxon>Ganoderma</taxon>
    </lineage>
</organism>
<feature type="region of interest" description="Disordered" evidence="1">
    <location>
        <begin position="276"/>
        <end position="300"/>
    </location>
</feature>
<dbReference type="Proteomes" id="UP000230002">
    <property type="component" value="Unassembled WGS sequence"/>
</dbReference>
<evidence type="ECO:0000313" key="4">
    <source>
        <dbReference type="Proteomes" id="UP000230002"/>
    </source>
</evidence>
<gene>
    <name evidence="3" type="ORF">GSI_02898</name>
</gene>
<dbReference type="EMBL" id="AYKW01000004">
    <property type="protein sequence ID" value="PIL35110.1"/>
    <property type="molecule type" value="Genomic_DNA"/>
</dbReference>
<evidence type="ECO:0000256" key="2">
    <source>
        <dbReference type="SAM" id="Phobius"/>
    </source>
</evidence>
<protein>
    <submittedName>
        <fullName evidence="3">Uncharacterized protein</fullName>
    </submittedName>
</protein>
<evidence type="ECO:0000256" key="1">
    <source>
        <dbReference type="SAM" id="MobiDB-lite"/>
    </source>
</evidence>
<sequence>MAGIIVEDSSAHRYDTQPIQLESRRGRFRTITAVFDLLLIPLTIASLLSSHSLGVAAQGTNATCNSGFEWMTNSKNQSPCLVSSWLFTPCYSSSDSFVYPLSPGFHYNTPLNSTESATPCRCNTVLFSTISACATCQGQGNYTIPYPVNIPSGTAIPAWAYLDVRVNNTFDPAAAEAVAAQDLPESSASPGPTSSLSTTQTSESESTTGTSTASYTYLTDGSASGTPSATSNASSSESGSKKSNAGPIAGGVVGGIAGVALIGAAVFFIPRLRSRHGGAPQGSWEQSPVTSAPSIRRFYDPNNPRTFPDHDPFANGPAQVSMASPAGVVSSNWGTGVASAQNSYHGTPEL</sequence>
<evidence type="ECO:0000313" key="3">
    <source>
        <dbReference type="EMBL" id="PIL35110.1"/>
    </source>
</evidence>